<reference evidence="2" key="1">
    <citation type="submission" date="2006-06" db="EMBL/GenBank/DDBJ databases">
        <title>Complete sequence of Plasmid 1 of Chelativorans sp. BNC1.</title>
        <authorList>
            <consortium name="US DOE Joint Genome Institute"/>
            <person name="Copeland A."/>
            <person name="Lucas S."/>
            <person name="Lapidus A."/>
            <person name="Barry K."/>
            <person name="Detter J.C."/>
            <person name="Glavina del Rio T."/>
            <person name="Hammon N."/>
            <person name="Israni S."/>
            <person name="Dalin E."/>
            <person name="Tice H."/>
            <person name="Pitluck S."/>
            <person name="Chertkov O."/>
            <person name="Brettin T."/>
            <person name="Bruce D."/>
            <person name="Han C."/>
            <person name="Tapia R."/>
            <person name="Gilna P."/>
            <person name="Schmutz J."/>
            <person name="Larimer F."/>
            <person name="Land M."/>
            <person name="Hauser L."/>
            <person name="Kyrpides N."/>
            <person name="Mikhailova N."/>
            <person name="Richardson P."/>
        </authorList>
    </citation>
    <scope>NUCLEOTIDE SEQUENCE</scope>
    <source>
        <strain evidence="2">BNC1</strain>
        <plasmid evidence="2">1</plasmid>
    </source>
</reference>
<evidence type="ECO:0000313" key="2">
    <source>
        <dbReference type="EMBL" id="ABG61214.1"/>
    </source>
</evidence>
<dbReference type="SUPFAM" id="SSF47413">
    <property type="entry name" value="lambda repressor-like DNA-binding domains"/>
    <property type="match status" value="1"/>
</dbReference>
<feature type="domain" description="HTH cro/C1-type" evidence="1">
    <location>
        <begin position="52"/>
        <end position="106"/>
    </location>
</feature>
<evidence type="ECO:0000259" key="1">
    <source>
        <dbReference type="PROSITE" id="PS50943"/>
    </source>
</evidence>
<dbReference type="InterPro" id="IPR010982">
    <property type="entry name" value="Lambda_DNA-bd_dom_sf"/>
</dbReference>
<name>Q11MZ4_CHESB</name>
<dbReference type="OrthoDB" id="5522295at2"/>
<dbReference type="HOGENOM" id="CLU_135492_0_0_5"/>
<dbReference type="EMBL" id="CP000389">
    <property type="protein sequence ID" value="ABG61214.1"/>
    <property type="molecule type" value="Genomic_DNA"/>
</dbReference>
<dbReference type="GO" id="GO:0003677">
    <property type="term" value="F:DNA binding"/>
    <property type="evidence" value="ECO:0007669"/>
    <property type="project" value="InterPro"/>
</dbReference>
<dbReference type="CDD" id="cd00093">
    <property type="entry name" value="HTH_XRE"/>
    <property type="match status" value="1"/>
</dbReference>
<proteinExistence type="predicted"/>
<protein>
    <submittedName>
        <fullName evidence="2">Transcriptional regulator, XRE family</fullName>
    </submittedName>
</protein>
<dbReference type="Gene3D" id="1.10.260.40">
    <property type="entry name" value="lambda repressor-like DNA-binding domains"/>
    <property type="match status" value="1"/>
</dbReference>
<geneLocation type="plasmid" evidence="2">
    <name>1</name>
</geneLocation>
<gene>
    <name evidence="2" type="ordered locus">Meso_4238</name>
</gene>
<sequence length="154" mass="17365">MAKKKRSDAAWIARRGLVETRDTEIHRPILRKPGFNGVPTFGEMETSLGRALRAKRSERKLTREQLATMIGLSTQVFGRYEKAISKMNVTRLIHLCEILDVSPVDLIYEAAPHLFGDTPQEAKLRASAARWLWELPASTVAALHDVMVTMIPRS</sequence>
<keyword evidence="2" id="KW-0614">Plasmid</keyword>
<dbReference type="InterPro" id="IPR001387">
    <property type="entry name" value="Cro/C1-type_HTH"/>
</dbReference>
<dbReference type="Pfam" id="PF01381">
    <property type="entry name" value="HTH_3"/>
    <property type="match status" value="1"/>
</dbReference>
<dbReference type="PROSITE" id="PS50943">
    <property type="entry name" value="HTH_CROC1"/>
    <property type="match status" value="1"/>
</dbReference>
<organism evidence="2">
    <name type="scientific">Chelativorans sp. (strain BNC1)</name>
    <dbReference type="NCBI Taxonomy" id="266779"/>
    <lineage>
        <taxon>Bacteria</taxon>
        <taxon>Pseudomonadati</taxon>
        <taxon>Pseudomonadota</taxon>
        <taxon>Alphaproteobacteria</taxon>
        <taxon>Hyphomicrobiales</taxon>
        <taxon>Phyllobacteriaceae</taxon>
        <taxon>Chelativorans</taxon>
    </lineage>
</organism>
<accession>Q11MZ4</accession>
<dbReference type="AlphaFoldDB" id="Q11MZ4"/>
<dbReference type="KEGG" id="mes:Meso_4238"/>
<dbReference type="SMART" id="SM00530">
    <property type="entry name" value="HTH_XRE"/>
    <property type="match status" value="1"/>
</dbReference>